<organism evidence="6 7">
    <name type="scientific">Methylocystis heyeri</name>
    <dbReference type="NCBI Taxonomy" id="391905"/>
    <lineage>
        <taxon>Bacteria</taxon>
        <taxon>Pseudomonadati</taxon>
        <taxon>Pseudomonadota</taxon>
        <taxon>Alphaproteobacteria</taxon>
        <taxon>Hyphomicrobiales</taxon>
        <taxon>Methylocystaceae</taxon>
        <taxon>Methylocystis</taxon>
    </lineage>
</organism>
<sequence length="262" mass="29764">MLFLRSLVFQIVYYANLFFWMVLWLPALPLHRRVTLELGRQWGRTSLWWLEKICGVKHEFRGLENIRSGAVIVACKHQSVWDTFVLPLLFPDFSYILKRELVFIPFFGWYLLSAEQIAIDRSKGGKLLPQLVRKTKEIFAQGRQLFIFPEGTRRPAGAPAAYKFGVAQIYKDTGAPVIPAALNSGLFWARRAFIIRPGTVVLEFLPAIEPGMSQREFFTELQNRMETASDALIAEAVAKDPSLAPIVEANRKLPAKAQPSKG</sequence>
<evidence type="ECO:0000313" key="6">
    <source>
        <dbReference type="EMBL" id="QGM45387.1"/>
    </source>
</evidence>
<keyword evidence="4" id="KW-0812">Transmembrane</keyword>
<dbReference type="OrthoDB" id="5290997at2"/>
<dbReference type="KEGG" id="mhey:H2LOC_006570"/>
<evidence type="ECO:0000256" key="4">
    <source>
        <dbReference type="SAM" id="Phobius"/>
    </source>
</evidence>
<dbReference type="AlphaFoldDB" id="A0A6B8KCI3"/>
<feature type="transmembrane region" description="Helical" evidence="4">
    <location>
        <begin position="12"/>
        <end position="30"/>
    </location>
</feature>
<gene>
    <name evidence="6" type="ORF">H2LOC_006570</name>
</gene>
<dbReference type="SMART" id="SM00563">
    <property type="entry name" value="PlsC"/>
    <property type="match status" value="1"/>
</dbReference>
<evidence type="ECO:0000259" key="5">
    <source>
        <dbReference type="SMART" id="SM00563"/>
    </source>
</evidence>
<accession>A0A6B8KCI3</accession>
<reference evidence="6 7" key="1">
    <citation type="submission" date="2019-11" db="EMBL/GenBank/DDBJ databases">
        <title>The genome sequence of Methylocystis heyeri.</title>
        <authorList>
            <person name="Oshkin I.Y."/>
            <person name="Miroshnikov K."/>
            <person name="Dedysh S.N."/>
        </authorList>
    </citation>
    <scope>NUCLEOTIDE SEQUENCE [LARGE SCALE GENOMIC DNA]</scope>
    <source>
        <strain evidence="6 7">H2</strain>
    </source>
</reference>
<evidence type="ECO:0000256" key="3">
    <source>
        <dbReference type="ARBA" id="ARBA00023315"/>
    </source>
</evidence>
<feature type="domain" description="Phospholipid/glycerol acyltransferase" evidence="5">
    <location>
        <begin position="71"/>
        <end position="185"/>
    </location>
</feature>
<dbReference type="GO" id="GO:0003841">
    <property type="term" value="F:1-acylglycerol-3-phosphate O-acyltransferase activity"/>
    <property type="evidence" value="ECO:0007669"/>
    <property type="project" value="TreeGrafter"/>
</dbReference>
<evidence type="ECO:0000313" key="7">
    <source>
        <dbReference type="Proteomes" id="UP000309061"/>
    </source>
</evidence>
<keyword evidence="4" id="KW-0472">Membrane</keyword>
<dbReference type="Pfam" id="PF01553">
    <property type="entry name" value="Acyltransferase"/>
    <property type="match status" value="1"/>
</dbReference>
<dbReference type="RefSeq" id="WP_136495669.1">
    <property type="nucleotide sequence ID" value="NZ_CP046052.1"/>
</dbReference>
<keyword evidence="4" id="KW-1133">Transmembrane helix</keyword>
<protein>
    <submittedName>
        <fullName evidence="6">1-acyl-sn-glycerol-3-phosphate acyltransferase</fullName>
    </submittedName>
</protein>
<dbReference type="PANTHER" id="PTHR10434">
    <property type="entry name" value="1-ACYL-SN-GLYCEROL-3-PHOSPHATE ACYLTRANSFERASE"/>
    <property type="match status" value="1"/>
</dbReference>
<keyword evidence="7" id="KW-1185">Reference proteome</keyword>
<evidence type="ECO:0000256" key="2">
    <source>
        <dbReference type="ARBA" id="ARBA00022679"/>
    </source>
</evidence>
<proteinExistence type="predicted"/>
<keyword evidence="3 6" id="KW-0012">Acyltransferase</keyword>
<keyword evidence="2 6" id="KW-0808">Transferase</keyword>
<dbReference type="PANTHER" id="PTHR10434:SF40">
    <property type="entry name" value="1-ACYL-SN-GLYCEROL-3-PHOSPHATE ACYLTRANSFERASE"/>
    <property type="match status" value="1"/>
</dbReference>
<name>A0A6B8KCI3_9HYPH</name>
<dbReference type="Proteomes" id="UP000309061">
    <property type="component" value="Chromosome"/>
</dbReference>
<comment type="pathway">
    <text evidence="1">Lipid metabolism.</text>
</comment>
<dbReference type="GO" id="GO:0006654">
    <property type="term" value="P:phosphatidic acid biosynthetic process"/>
    <property type="evidence" value="ECO:0007669"/>
    <property type="project" value="TreeGrafter"/>
</dbReference>
<evidence type="ECO:0000256" key="1">
    <source>
        <dbReference type="ARBA" id="ARBA00005189"/>
    </source>
</evidence>
<dbReference type="EMBL" id="CP046052">
    <property type="protein sequence ID" value="QGM45387.1"/>
    <property type="molecule type" value="Genomic_DNA"/>
</dbReference>
<dbReference type="CDD" id="cd07989">
    <property type="entry name" value="LPLAT_AGPAT-like"/>
    <property type="match status" value="1"/>
</dbReference>
<dbReference type="InterPro" id="IPR002123">
    <property type="entry name" value="Plipid/glycerol_acylTrfase"/>
</dbReference>
<dbReference type="SUPFAM" id="SSF69593">
    <property type="entry name" value="Glycerol-3-phosphate (1)-acyltransferase"/>
    <property type="match status" value="1"/>
</dbReference>